<keyword evidence="4" id="KW-0812">Transmembrane</keyword>
<feature type="region of interest" description="Disordered" evidence="9">
    <location>
        <begin position="1242"/>
        <end position="1331"/>
    </location>
</feature>
<comment type="similarity">
    <text evidence="2">Belongs to the chondroitin N-acetylgalactosaminyltransferase family.</text>
</comment>
<dbReference type="GO" id="GO:0032580">
    <property type="term" value="C:Golgi cisterna membrane"/>
    <property type="evidence" value="ECO:0007669"/>
    <property type="project" value="UniProtKB-SubCell"/>
</dbReference>
<keyword evidence="6" id="KW-1133">Transmembrane helix</keyword>
<feature type="compositionally biased region" description="Acidic residues" evidence="9">
    <location>
        <begin position="1128"/>
        <end position="1139"/>
    </location>
</feature>
<feature type="compositionally biased region" description="Basic and acidic residues" evidence="9">
    <location>
        <begin position="1108"/>
        <end position="1119"/>
    </location>
</feature>
<evidence type="ECO:0000256" key="3">
    <source>
        <dbReference type="ARBA" id="ARBA00022679"/>
    </source>
</evidence>
<evidence type="ECO:0000256" key="6">
    <source>
        <dbReference type="ARBA" id="ARBA00022989"/>
    </source>
</evidence>
<feature type="compositionally biased region" description="Basic and acidic residues" evidence="9">
    <location>
        <begin position="1159"/>
        <end position="1177"/>
    </location>
</feature>
<dbReference type="GO" id="GO:0050650">
    <property type="term" value="P:chondroitin sulfate proteoglycan biosynthetic process"/>
    <property type="evidence" value="ECO:0000318"/>
    <property type="project" value="GO_Central"/>
</dbReference>
<organism evidence="11 12">
    <name type="scientific">Pristionchus pacificus</name>
    <name type="common">Parasitic nematode worm</name>
    <dbReference type="NCBI Taxonomy" id="54126"/>
    <lineage>
        <taxon>Eukaryota</taxon>
        <taxon>Metazoa</taxon>
        <taxon>Ecdysozoa</taxon>
        <taxon>Nematoda</taxon>
        <taxon>Chromadorea</taxon>
        <taxon>Rhabditida</taxon>
        <taxon>Rhabditina</taxon>
        <taxon>Diplogasteromorpha</taxon>
        <taxon>Diplogasteroidea</taxon>
        <taxon>Neodiplogasteridae</taxon>
        <taxon>Pristionchus</taxon>
    </lineage>
</organism>
<feature type="compositionally biased region" description="Basic and acidic residues" evidence="9">
    <location>
        <begin position="927"/>
        <end position="953"/>
    </location>
</feature>
<dbReference type="InterPro" id="IPR008428">
    <property type="entry name" value="Chond_GalNAc"/>
</dbReference>
<keyword evidence="3" id="KW-0808">Transferase</keyword>
<feature type="compositionally biased region" description="Basic and acidic residues" evidence="9">
    <location>
        <begin position="877"/>
        <end position="886"/>
    </location>
</feature>
<keyword evidence="10" id="KW-0732">Signal</keyword>
<evidence type="ECO:0000256" key="10">
    <source>
        <dbReference type="SAM" id="SignalP"/>
    </source>
</evidence>
<feature type="signal peptide" evidence="10">
    <location>
        <begin position="1"/>
        <end position="25"/>
    </location>
</feature>
<gene>
    <name evidence="11" type="primary">WBGene00092100</name>
</gene>
<evidence type="ECO:0000256" key="2">
    <source>
        <dbReference type="ARBA" id="ARBA00009239"/>
    </source>
</evidence>
<evidence type="ECO:0000256" key="8">
    <source>
        <dbReference type="ARBA" id="ARBA00023136"/>
    </source>
</evidence>
<evidence type="ECO:0000256" key="9">
    <source>
        <dbReference type="SAM" id="MobiDB-lite"/>
    </source>
</evidence>
<sequence length="1947" mass="221102">MSGARTGLPLLGGILLGLFISYSLFAPPDETPLVCPVARAPEFIDSSEFWTVNQEKTPQTPPADTKQGSQVARARFAATELGIRERILVLVWAETGRLAAALNGTLAKHVSRVVALADSVRLDVEMSLLPSLVPFKSNSLHAHTHILNAVFNYTLQENYDWFLIMKESTYINPFALQEMINKMSWSEKVILGVPDSSNPGRCVLDAGILLSNPTMQMLIQQRHVCNNMLAGSDEQGMEMCIHAATNVSCRTEHQGREYRFWRVSGTESPHEEIQRWSMETPSLNSSLSVGSILSTADASALHDHFIRVEVDKVEAEILKMEEEIEGMEEDLPDGPSWPIGTKPFAHAPNRYQVPVWEFFTATEIFKNEPNQNVRPITGSDKEDIDEIIESAKRKAEEEEGDRRVEFVRVSGGYRQFDAARGMDYMVDLVYRDVNNEETIERRIHLARIIERTTLVNTVPYVKEDADLTIVVPIAEEVEVLPGRRLLARQARLCTSPTEENRHTRVVVAVSARVEHKSLIFIQNDLEELKKRCKRSSLEASLLSVSSDNPSSLHAAEALDEAIDHFGPQSMFLLLSPYADIQKELLDRARINTIKKFQVFLPIPFIEYHPTISGMDLKDGEKPDDESTRQRALGTLKDAAPPQRTKGLMVQKEHGRFDPLDFSVVCIYGSDYMEVRPRLMNGKRIDVGSAFLNMPPGVHILRAIEPALRLRYHRRECDPDLEEDDLLRCTQSRRENLAAKDQLARLMATSSQDSMEDAIRAMNQKSKFRLINSGARFYKDHFIGVNEVVELVSDVDPKQPDADLEVWLGKKNQKLTPDDEWTEMEKKKVLTYPLGNISESLAIEFKRRRDEQIEKEEKEEAKKQKRRKKKEANEVTGEEYRRKRTDSIDGFIVSDGEESDSGRSKMGRASTSKETVVTTLTKRGRGRPPKDKSVEKSPKRKETPSRKEKDKKAEATPVRKGNRRVEESSDEIQVLEESMRKSGGMQSKKNGKKDSSVNRKRTVIESEESQDEPMKTKRTGIKSKSVSLLFESENEEESIEEVSPKTTRTSRRNTLRKKDEIAKKKKKGISREESDDEEQPSPKRKIGEQPRKNANEKNNKSDQMMTRGRKSDVKKRQGESRKRKAKETEESEDEDYEMNEGEGKKRRSDGGSATISMRGRRNEKGKNERKDEDKEKRTAQQIAAEKAHKNKQAKKRREEKKKEGDSNKKVEAKMLSNNDRHVGLRQQAMIDERITEMNDDHILYTSRAGPRSRDGSVPTVIGSRCSSRGGSREGSPMEEDHVEASVNPSQPPSVKEIVEKLRKQKDEEERKEEKRREKEKKNNVGTPLPLPPTEKMRVKAKVWTKNNRDHGIVDTLPPSTSKHSNHAIARGVIPLNGLVRSGRGGRITVGGGGTRNDGASSSNSADLLANIMGEMDRDNRSLEPLKNNRAKKDRINPSVPRNNRPNMTGDMERFDISVPPINVPSNPFENPTEIGMYCPDGPLSSSFEDERREMRIEYRGGIGDDDMDDGMNGRRSQSMRRSMTPMNTGGDNELIDIIGNDCPRSLHSPIDDPIDDGGADIMYSAPASPENAQLPPSDNNLEVIELDRTDGDANTDGIPNPMNSNRRGMERRERLIVMQDPINRERASTILANIAENMWEDKFDDILWALDLKLTNDNRCYFDRMKRREFIIDLIKDDRIPSDSFFKGLHDVITWDATNMDRITRCDQSKLEMKWMNSRSSVHFAAAPIFEELEEGVTMRMTALSEAIRLHKFQWVSFLLMKGAIVNENITYATFGGPIISMAVHMVASRNLPGVDYQDIIRILLSYGADRQTAMEHLTKRKSKAIQNDPSLRQLHAFNTKYPYYADKNQSVKSEGGKERTMVFAVIVGIGEDDVVYSHTMNPDFYHSMAHHEETHSFWQTAKSFFFPPQINLSKTHHKTTKTDETRRPSPPHVDKMYMYSFGSINMP</sequence>
<feature type="compositionally biased region" description="Basic and acidic residues" evidence="9">
    <location>
        <begin position="1084"/>
        <end position="1099"/>
    </location>
</feature>
<feature type="chain" id="PRO_5043668916" evidence="10">
    <location>
        <begin position="26"/>
        <end position="1947"/>
    </location>
</feature>
<reference evidence="11" key="2">
    <citation type="submission" date="2022-06" db="UniProtKB">
        <authorList>
            <consortium name="EnsemblMetazoa"/>
        </authorList>
    </citation>
    <scope>IDENTIFICATION</scope>
    <source>
        <strain evidence="11">PS312</strain>
    </source>
</reference>
<dbReference type="Proteomes" id="UP000005239">
    <property type="component" value="Unassembled WGS sequence"/>
</dbReference>
<feature type="compositionally biased region" description="Basic residues" evidence="9">
    <location>
        <begin position="1187"/>
        <end position="1198"/>
    </location>
</feature>
<feature type="region of interest" description="Disordered" evidence="9">
    <location>
        <begin position="1499"/>
        <end position="1528"/>
    </location>
</feature>
<evidence type="ECO:0000256" key="1">
    <source>
        <dbReference type="ARBA" id="ARBA00004447"/>
    </source>
</evidence>
<dbReference type="Gene3D" id="3.90.550.50">
    <property type="match status" value="1"/>
</dbReference>
<evidence type="ECO:0000256" key="5">
    <source>
        <dbReference type="ARBA" id="ARBA00022968"/>
    </source>
</evidence>
<feature type="compositionally biased region" description="Polar residues" evidence="9">
    <location>
        <begin position="1513"/>
        <end position="1528"/>
    </location>
</feature>
<feature type="compositionally biased region" description="Basic and acidic residues" evidence="9">
    <location>
        <begin position="1199"/>
        <end position="1221"/>
    </location>
</feature>
<feature type="compositionally biased region" description="Polar residues" evidence="9">
    <location>
        <begin position="908"/>
        <end position="920"/>
    </location>
</feature>
<keyword evidence="7" id="KW-0333">Golgi apparatus</keyword>
<reference evidence="12" key="1">
    <citation type="journal article" date="2008" name="Nat. Genet.">
        <title>The Pristionchus pacificus genome provides a unique perspective on nematode lifestyle and parasitism.</title>
        <authorList>
            <person name="Dieterich C."/>
            <person name="Clifton S.W."/>
            <person name="Schuster L.N."/>
            <person name="Chinwalla A."/>
            <person name="Delehaunty K."/>
            <person name="Dinkelacker I."/>
            <person name="Fulton L."/>
            <person name="Fulton R."/>
            <person name="Godfrey J."/>
            <person name="Minx P."/>
            <person name="Mitreva M."/>
            <person name="Roeseler W."/>
            <person name="Tian H."/>
            <person name="Witte H."/>
            <person name="Yang S.P."/>
            <person name="Wilson R.K."/>
            <person name="Sommer R.J."/>
        </authorList>
    </citation>
    <scope>NUCLEOTIDE SEQUENCE [LARGE SCALE GENOMIC DNA]</scope>
    <source>
        <strain evidence="12">PS312</strain>
    </source>
</reference>
<feature type="region of interest" description="Disordered" evidence="9">
    <location>
        <begin position="1431"/>
        <end position="1450"/>
    </location>
</feature>
<dbReference type="EnsemblMetazoa" id="PPA02546.1">
    <property type="protein sequence ID" value="PPA02546.1"/>
    <property type="gene ID" value="WBGene00092100"/>
</dbReference>
<accession>A0A2A6BQW1</accession>
<dbReference type="Pfam" id="PF05679">
    <property type="entry name" value="CHGN"/>
    <property type="match status" value="1"/>
</dbReference>
<dbReference type="PANTHER" id="PTHR12369">
    <property type="entry name" value="CHONDROITIN SYNTHASE"/>
    <property type="match status" value="1"/>
</dbReference>
<feature type="compositionally biased region" description="Basic and acidic residues" evidence="9">
    <location>
        <begin position="849"/>
        <end position="861"/>
    </location>
</feature>
<evidence type="ECO:0000256" key="4">
    <source>
        <dbReference type="ARBA" id="ARBA00022692"/>
    </source>
</evidence>
<dbReference type="GO" id="GO:0047238">
    <property type="term" value="F:glucuronosyl-N-acetylgalactosaminyl-proteoglycan 4-beta-N-acetylgalactosaminyltransferase activity"/>
    <property type="evidence" value="ECO:0000318"/>
    <property type="project" value="GO_Central"/>
</dbReference>
<evidence type="ECO:0000313" key="11">
    <source>
        <dbReference type="EnsemblMetazoa" id="PPA02546.1"/>
    </source>
</evidence>
<dbReference type="PANTHER" id="PTHR12369:SF13">
    <property type="entry name" value="HEXOSYLTRANSFERASE"/>
    <property type="match status" value="1"/>
</dbReference>
<protein>
    <submittedName>
        <fullName evidence="11">Mig-22</fullName>
    </submittedName>
</protein>
<keyword evidence="8" id="KW-0472">Membrane</keyword>
<evidence type="ECO:0000256" key="7">
    <source>
        <dbReference type="ARBA" id="ARBA00023034"/>
    </source>
</evidence>
<keyword evidence="5" id="KW-0735">Signal-anchor</keyword>
<evidence type="ECO:0000313" key="12">
    <source>
        <dbReference type="Proteomes" id="UP000005239"/>
    </source>
</evidence>
<comment type="subcellular location">
    <subcellularLocation>
        <location evidence="1">Golgi apparatus</location>
        <location evidence="1">Golgi stack membrane</location>
        <topology evidence="1">Single-pass type II membrane protein</topology>
    </subcellularLocation>
</comment>
<proteinExistence type="inferred from homology"/>
<name>A0A2A6BQW1_PRIPA</name>
<accession>A0A8R1U624</accession>
<feature type="region of interest" description="Disordered" evidence="9">
    <location>
        <begin position="849"/>
        <end position="1223"/>
    </location>
</feature>
<dbReference type="InterPro" id="IPR051227">
    <property type="entry name" value="CS_glycosyltransferase"/>
</dbReference>
<keyword evidence="12" id="KW-1185">Reference proteome</keyword>
<feature type="compositionally biased region" description="Basic and acidic residues" evidence="9">
    <location>
        <begin position="1295"/>
        <end position="1321"/>
    </location>
</feature>